<keyword evidence="3" id="KW-0808">Transferase</keyword>
<name>A0AAW2KUT6_9LAMI</name>
<dbReference type="Gene3D" id="3.90.550.10">
    <property type="entry name" value="Spore Coat Polysaccharide Biosynthesis Protein SpsA, Chain A"/>
    <property type="match status" value="1"/>
</dbReference>
<dbReference type="GO" id="GO:0016020">
    <property type="term" value="C:membrane"/>
    <property type="evidence" value="ECO:0007669"/>
    <property type="project" value="InterPro"/>
</dbReference>
<evidence type="ECO:0000256" key="5">
    <source>
        <dbReference type="ARBA" id="ARBA00022989"/>
    </source>
</evidence>
<dbReference type="EMBL" id="JACGWM010000212">
    <property type="protein sequence ID" value="KAL0310338.1"/>
    <property type="molecule type" value="Genomic_DNA"/>
</dbReference>
<gene>
    <name evidence="9" type="ORF">Scaly_2938100</name>
</gene>
<dbReference type="InterPro" id="IPR005150">
    <property type="entry name" value="Cellulose_synth"/>
</dbReference>
<organism evidence="9">
    <name type="scientific">Sesamum calycinum</name>
    <dbReference type="NCBI Taxonomy" id="2727403"/>
    <lineage>
        <taxon>Eukaryota</taxon>
        <taxon>Viridiplantae</taxon>
        <taxon>Streptophyta</taxon>
        <taxon>Embryophyta</taxon>
        <taxon>Tracheophyta</taxon>
        <taxon>Spermatophyta</taxon>
        <taxon>Magnoliopsida</taxon>
        <taxon>eudicotyledons</taxon>
        <taxon>Gunneridae</taxon>
        <taxon>Pentapetalae</taxon>
        <taxon>asterids</taxon>
        <taxon>lamiids</taxon>
        <taxon>Lamiales</taxon>
        <taxon>Pedaliaceae</taxon>
        <taxon>Sesamum</taxon>
    </lineage>
</organism>
<comment type="caution">
    <text evidence="9">The sequence shown here is derived from an EMBL/GenBank/DDBJ whole genome shotgun (WGS) entry which is preliminary data.</text>
</comment>
<dbReference type="PANTHER" id="PTHR13301">
    <property type="entry name" value="X-BOX TRANSCRIPTION FACTOR-RELATED"/>
    <property type="match status" value="1"/>
</dbReference>
<dbReference type="Pfam" id="PF03552">
    <property type="entry name" value="Cellulose_synt"/>
    <property type="match status" value="1"/>
</dbReference>
<accession>A0AAW2KUT6</accession>
<comment type="subcellular location">
    <subcellularLocation>
        <location evidence="1">Endomembrane system</location>
        <topology evidence="1">Multi-pass membrane protein</topology>
    </subcellularLocation>
</comment>
<evidence type="ECO:0000256" key="6">
    <source>
        <dbReference type="ARBA" id="ARBA00023136"/>
    </source>
</evidence>
<keyword evidence="2" id="KW-0328">Glycosyltransferase</keyword>
<feature type="transmembrane region" description="Helical" evidence="8">
    <location>
        <begin position="178"/>
        <end position="198"/>
    </location>
</feature>
<dbReference type="GO" id="GO:0012505">
    <property type="term" value="C:endomembrane system"/>
    <property type="evidence" value="ECO:0007669"/>
    <property type="project" value="UniProtKB-SubCell"/>
</dbReference>
<keyword evidence="7" id="KW-0961">Cell wall biogenesis/degradation</keyword>
<evidence type="ECO:0000256" key="8">
    <source>
        <dbReference type="SAM" id="Phobius"/>
    </source>
</evidence>
<keyword evidence="4 8" id="KW-0812">Transmembrane</keyword>
<reference evidence="9" key="2">
    <citation type="journal article" date="2024" name="Plant">
        <title>Genomic evolution and insights into agronomic trait innovations of Sesamum species.</title>
        <authorList>
            <person name="Miao H."/>
            <person name="Wang L."/>
            <person name="Qu L."/>
            <person name="Liu H."/>
            <person name="Sun Y."/>
            <person name="Le M."/>
            <person name="Wang Q."/>
            <person name="Wei S."/>
            <person name="Zheng Y."/>
            <person name="Lin W."/>
            <person name="Duan Y."/>
            <person name="Cao H."/>
            <person name="Xiong S."/>
            <person name="Wang X."/>
            <person name="Wei L."/>
            <person name="Li C."/>
            <person name="Ma Q."/>
            <person name="Ju M."/>
            <person name="Zhao R."/>
            <person name="Li G."/>
            <person name="Mu C."/>
            <person name="Tian Q."/>
            <person name="Mei H."/>
            <person name="Zhang T."/>
            <person name="Gao T."/>
            <person name="Zhang H."/>
        </authorList>
    </citation>
    <scope>NUCLEOTIDE SEQUENCE</scope>
    <source>
        <strain evidence="9">KEN8</strain>
    </source>
</reference>
<proteinExistence type="predicted"/>
<dbReference type="GO" id="GO:0016760">
    <property type="term" value="F:cellulose synthase (UDP-forming) activity"/>
    <property type="evidence" value="ECO:0007669"/>
    <property type="project" value="InterPro"/>
</dbReference>
<evidence type="ECO:0000256" key="3">
    <source>
        <dbReference type="ARBA" id="ARBA00022679"/>
    </source>
</evidence>
<feature type="transmembrane region" description="Helical" evidence="8">
    <location>
        <begin position="139"/>
        <end position="158"/>
    </location>
</feature>
<evidence type="ECO:0000256" key="1">
    <source>
        <dbReference type="ARBA" id="ARBA00004127"/>
    </source>
</evidence>
<evidence type="ECO:0000256" key="2">
    <source>
        <dbReference type="ARBA" id="ARBA00022676"/>
    </source>
</evidence>
<dbReference type="GO" id="GO:0030244">
    <property type="term" value="P:cellulose biosynthetic process"/>
    <property type="evidence" value="ECO:0007669"/>
    <property type="project" value="InterPro"/>
</dbReference>
<dbReference type="AlphaFoldDB" id="A0AAW2KUT6"/>
<reference evidence="9" key="1">
    <citation type="submission" date="2020-06" db="EMBL/GenBank/DDBJ databases">
        <authorList>
            <person name="Li T."/>
            <person name="Hu X."/>
            <person name="Zhang T."/>
            <person name="Song X."/>
            <person name="Zhang H."/>
            <person name="Dai N."/>
            <person name="Sheng W."/>
            <person name="Hou X."/>
            <person name="Wei L."/>
        </authorList>
    </citation>
    <scope>NUCLEOTIDE SEQUENCE</scope>
    <source>
        <strain evidence="9">KEN8</strain>
        <tissue evidence="9">Leaf</tissue>
    </source>
</reference>
<evidence type="ECO:0000256" key="4">
    <source>
        <dbReference type="ARBA" id="ARBA00022692"/>
    </source>
</evidence>
<protein>
    <submittedName>
        <fullName evidence="9">Cellulose synthase-like protein G3</fullName>
    </submittedName>
</protein>
<dbReference type="GO" id="GO:0071555">
    <property type="term" value="P:cell wall organization"/>
    <property type="evidence" value="ECO:0007669"/>
    <property type="project" value="UniProtKB-KW"/>
</dbReference>
<evidence type="ECO:0000313" key="9">
    <source>
        <dbReference type="EMBL" id="KAL0310338.1"/>
    </source>
</evidence>
<evidence type="ECO:0000256" key="7">
    <source>
        <dbReference type="ARBA" id="ARBA00023316"/>
    </source>
</evidence>
<sequence>MLLHGQFHRPQLSYVQFPVCFNGFNKADIYSSEFKRVYHINPIGLNGLSGPDYFGTGGFRYGSLVEDYYTGYRLHCEGWKSVYCSPERPAFLSEMPIALNDVVTQTKRWSVGLLEVSLSKYSPLTFGTRFLGPLMAHAYSYYAFGPLWSFPVMVYAFLPQTTLLNNFSIFPKVSDPWFFLYVFLFLGAYGQDYVEFVLAKGTTLRWWSDQRMWLIRILSSDLFGTLEYISNHLGIATRTFM</sequence>
<keyword evidence="5 8" id="KW-1133">Transmembrane helix</keyword>
<keyword evidence="6 8" id="KW-0472">Membrane</keyword>
<dbReference type="InterPro" id="IPR029044">
    <property type="entry name" value="Nucleotide-diphossugar_trans"/>
</dbReference>